<dbReference type="Gene3D" id="1.25.40.10">
    <property type="entry name" value="Tetratricopeptide repeat domain"/>
    <property type="match status" value="2"/>
</dbReference>
<evidence type="ECO:0000256" key="5">
    <source>
        <dbReference type="PROSITE-ProRule" id="PRU00339"/>
    </source>
</evidence>
<keyword evidence="5" id="KW-0802">TPR repeat</keyword>
<evidence type="ECO:0000256" key="1">
    <source>
        <dbReference type="ARBA" id="ARBA00022679"/>
    </source>
</evidence>
<feature type="binding site" evidence="6">
    <location>
        <position position="37"/>
    </location>
    <ligand>
        <name>ATP</name>
        <dbReference type="ChEBI" id="CHEBI:30616"/>
    </ligand>
</feature>
<dbReference type="SMART" id="SM00028">
    <property type="entry name" value="TPR"/>
    <property type="match status" value="4"/>
</dbReference>
<keyword evidence="1" id="KW-0808">Transferase</keyword>
<dbReference type="PROSITE" id="PS50005">
    <property type="entry name" value="TPR"/>
    <property type="match status" value="1"/>
</dbReference>
<evidence type="ECO:0000256" key="3">
    <source>
        <dbReference type="ARBA" id="ARBA00022777"/>
    </source>
</evidence>
<evidence type="ECO:0000256" key="6">
    <source>
        <dbReference type="PROSITE-ProRule" id="PRU10141"/>
    </source>
</evidence>
<dbReference type="SUPFAM" id="SSF48452">
    <property type="entry name" value="TPR-like"/>
    <property type="match status" value="2"/>
</dbReference>
<keyword evidence="4 6" id="KW-0067">ATP-binding</keyword>
<evidence type="ECO:0000256" key="2">
    <source>
        <dbReference type="ARBA" id="ARBA00022741"/>
    </source>
</evidence>
<dbReference type="PROSITE" id="PS50011">
    <property type="entry name" value="PROTEIN_KINASE_DOM"/>
    <property type="match status" value="1"/>
</dbReference>
<evidence type="ECO:0000256" key="4">
    <source>
        <dbReference type="ARBA" id="ARBA00022840"/>
    </source>
</evidence>
<feature type="repeat" description="TPR" evidence="5">
    <location>
        <begin position="602"/>
        <end position="635"/>
    </location>
</feature>
<dbReference type="InterPro" id="IPR000719">
    <property type="entry name" value="Prot_kinase_dom"/>
</dbReference>
<dbReference type="PROSITE" id="PS00108">
    <property type="entry name" value="PROTEIN_KINASE_ST"/>
    <property type="match status" value="1"/>
</dbReference>
<dbReference type="InterPro" id="IPR019734">
    <property type="entry name" value="TPR_rpt"/>
</dbReference>
<dbReference type="SUPFAM" id="SSF56112">
    <property type="entry name" value="Protein kinase-like (PK-like)"/>
    <property type="match status" value="1"/>
</dbReference>
<dbReference type="AlphaFoldDB" id="A0A538SC47"/>
<dbReference type="Pfam" id="PF00069">
    <property type="entry name" value="Pkinase"/>
    <property type="match status" value="1"/>
</dbReference>
<dbReference type="SMART" id="SM00220">
    <property type="entry name" value="S_TKc"/>
    <property type="match status" value="1"/>
</dbReference>
<evidence type="ECO:0000259" key="7">
    <source>
        <dbReference type="PROSITE" id="PS50011"/>
    </source>
</evidence>
<comment type="caution">
    <text evidence="8">The sequence shown here is derived from an EMBL/GenBank/DDBJ whole genome shotgun (WGS) entry which is preliminary data.</text>
</comment>
<dbReference type="GO" id="GO:0004674">
    <property type="term" value="F:protein serine/threonine kinase activity"/>
    <property type="evidence" value="ECO:0007669"/>
    <property type="project" value="TreeGrafter"/>
</dbReference>
<dbReference type="CDD" id="cd14014">
    <property type="entry name" value="STKc_PknB_like"/>
    <property type="match status" value="1"/>
</dbReference>
<keyword evidence="3" id="KW-0418">Kinase</keyword>
<dbReference type="PROSITE" id="PS00107">
    <property type="entry name" value="PROTEIN_KINASE_ATP"/>
    <property type="match status" value="1"/>
</dbReference>
<dbReference type="InterPro" id="IPR011009">
    <property type="entry name" value="Kinase-like_dom_sf"/>
</dbReference>
<proteinExistence type="predicted"/>
<dbReference type="EMBL" id="VBOT01000130">
    <property type="protein sequence ID" value="TMQ48960.1"/>
    <property type="molecule type" value="Genomic_DNA"/>
</dbReference>
<dbReference type="Gene3D" id="3.30.200.20">
    <property type="entry name" value="Phosphorylase Kinase, domain 1"/>
    <property type="match status" value="1"/>
</dbReference>
<dbReference type="Gene3D" id="1.10.510.10">
    <property type="entry name" value="Transferase(Phosphotransferase) domain 1"/>
    <property type="match status" value="1"/>
</dbReference>
<name>A0A538SC47_UNCEI</name>
<evidence type="ECO:0000313" key="9">
    <source>
        <dbReference type="Proteomes" id="UP000320184"/>
    </source>
</evidence>
<reference evidence="8 9" key="1">
    <citation type="journal article" date="2019" name="Nat. Microbiol.">
        <title>Mediterranean grassland soil C-N compound turnover is dependent on rainfall and depth, and is mediated by genomically divergent microorganisms.</title>
        <authorList>
            <person name="Diamond S."/>
            <person name="Andeer P.F."/>
            <person name="Li Z."/>
            <person name="Crits-Christoph A."/>
            <person name="Burstein D."/>
            <person name="Anantharaman K."/>
            <person name="Lane K.R."/>
            <person name="Thomas B.C."/>
            <person name="Pan C."/>
            <person name="Northen T.R."/>
            <person name="Banfield J.F."/>
        </authorList>
    </citation>
    <scope>NUCLEOTIDE SEQUENCE [LARGE SCALE GENOMIC DNA]</scope>
    <source>
        <strain evidence="8">WS_3</strain>
    </source>
</reference>
<gene>
    <name evidence="8" type="ORF">E6K73_10770</name>
</gene>
<evidence type="ECO:0000313" key="8">
    <source>
        <dbReference type="EMBL" id="TMQ48960.1"/>
    </source>
</evidence>
<dbReference type="Proteomes" id="UP000320184">
    <property type="component" value="Unassembled WGS sequence"/>
</dbReference>
<dbReference type="InterPro" id="IPR017441">
    <property type="entry name" value="Protein_kinase_ATP_BS"/>
</dbReference>
<organism evidence="8 9">
    <name type="scientific">Eiseniibacteriota bacterium</name>
    <dbReference type="NCBI Taxonomy" id="2212470"/>
    <lineage>
        <taxon>Bacteria</taxon>
        <taxon>Candidatus Eiseniibacteriota</taxon>
    </lineage>
</organism>
<accession>A0A538SC47</accession>
<dbReference type="PANTHER" id="PTHR43289">
    <property type="entry name" value="MITOGEN-ACTIVATED PROTEIN KINASE KINASE KINASE 20-RELATED"/>
    <property type="match status" value="1"/>
</dbReference>
<dbReference type="PANTHER" id="PTHR43289:SF6">
    <property type="entry name" value="SERINE_THREONINE-PROTEIN KINASE NEKL-3"/>
    <property type="match status" value="1"/>
</dbReference>
<feature type="domain" description="Protein kinase" evidence="7">
    <location>
        <begin position="8"/>
        <end position="270"/>
    </location>
</feature>
<dbReference type="InterPro" id="IPR008271">
    <property type="entry name" value="Ser/Thr_kinase_AS"/>
</dbReference>
<keyword evidence="2 6" id="KW-0547">Nucleotide-binding</keyword>
<dbReference type="Pfam" id="PF13432">
    <property type="entry name" value="TPR_16"/>
    <property type="match status" value="2"/>
</dbReference>
<sequence>MNTTLGRYRIIERLGEGGMGIVYRAEDPRLERQVALKVIRDEALRDEPSRRRFRLEARALSRLLHPGIATLFDFDSEGEVDFLVLELVPGKSLAEHLELGPLPEVRARVIALAVAEALEAAHEQGIVHRDLKPGNVVITPRGCAKVLDFGLAQFLGDAATATEAPTVSSPRIAGTLAYLAPEQIRGERLDGRTDLHALGVLIFEMTTGRRPFAGDNIGHVLHTILHDPAPRLRAARPGLSAELEGIVARCLEKEPAMRFADAGALIRALRGEITDGAGLPISGALSPATAARAGSAGSAASEPTNAGAIRSLAVLPFENRSGDPEQEFFADGMTDALIAGLTQIRALRVISRTSAMRFKGTQRSLPEVARELKVDAVVEGSALRAGDRVRITVQLVDAATDTSLWAKSYERDLTDILALQSEVAQAIAREIQIQLTPEEASRLKSRGPVNPAAHVAYLQGRYLWNRWTTESLRQSIQRFEEALAADPDYALAYAGLADSYSALGNTNATPPDQVYPRAKQAAERGLALDDGLAELHASLGYVHRFHDWDWMRAEHEFLRALELNPGYATGTRWYAQFLSGMGRHEEAIAEAERALELDPLSLIIHTAVGDVLFYARRYERSIAYYRKCIEMDPDFGPAHTDLARSLEHVGRAEEALEEFLRAAPADGEPPPSTGLAILQARAGRREAAFGTIDAILSPSADRFVSPYGIASFYAVVGETERALDWLERAHAERDGTLVWIKVHPRLDGLRGEPRFRDLLARMRLDA</sequence>
<dbReference type="GO" id="GO:0005524">
    <property type="term" value="F:ATP binding"/>
    <property type="evidence" value="ECO:0007669"/>
    <property type="project" value="UniProtKB-UniRule"/>
</dbReference>
<dbReference type="InterPro" id="IPR011990">
    <property type="entry name" value="TPR-like_helical_dom_sf"/>
</dbReference>
<protein>
    <submittedName>
        <fullName evidence="8">Tetratricopeptide repeat protein</fullName>
    </submittedName>
</protein>
<dbReference type="NCBIfam" id="NF047558">
    <property type="entry name" value="TPR_END_plus"/>
    <property type="match status" value="1"/>
</dbReference>
<dbReference type="Gene3D" id="3.40.50.10070">
    <property type="entry name" value="TolB, N-terminal domain"/>
    <property type="match status" value="1"/>
</dbReference>